<dbReference type="InterPro" id="IPR032675">
    <property type="entry name" value="LRR_dom_sf"/>
</dbReference>
<dbReference type="InterPro" id="IPR041118">
    <property type="entry name" value="Rx_N"/>
</dbReference>
<dbReference type="SUPFAM" id="SSF52540">
    <property type="entry name" value="P-loop containing nucleoside triphosphate hydrolases"/>
    <property type="match status" value="2"/>
</dbReference>
<dbReference type="PANTHER" id="PTHR23155:SF1185">
    <property type="entry name" value="DISEASE RESISTANCE RPP8-LIKE PROTEIN 3-RELATED"/>
    <property type="match status" value="1"/>
</dbReference>
<keyword evidence="2" id="KW-0547">Nucleotide-binding</keyword>
<name>A0A8B8Q0Z0_9MYRT</name>
<evidence type="ECO:0000256" key="3">
    <source>
        <dbReference type="ARBA" id="ARBA00022821"/>
    </source>
</evidence>
<evidence type="ECO:0000256" key="2">
    <source>
        <dbReference type="ARBA" id="ARBA00022741"/>
    </source>
</evidence>
<dbReference type="GO" id="GO:0098542">
    <property type="term" value="P:defense response to other organism"/>
    <property type="evidence" value="ECO:0007669"/>
    <property type="project" value="TreeGrafter"/>
</dbReference>
<evidence type="ECO:0000259" key="7">
    <source>
        <dbReference type="Pfam" id="PF23598"/>
    </source>
</evidence>
<dbReference type="Gene3D" id="3.40.50.300">
    <property type="entry name" value="P-loop containing nucleotide triphosphate hydrolases"/>
    <property type="match status" value="1"/>
</dbReference>
<dbReference type="Gene3D" id="1.20.5.4130">
    <property type="match status" value="1"/>
</dbReference>
<keyword evidence="8" id="KW-1185">Reference proteome</keyword>
<evidence type="ECO:0000313" key="9">
    <source>
        <dbReference type="RefSeq" id="XP_030540193.2"/>
    </source>
</evidence>
<gene>
    <name evidence="9" type="primary">LOC115747981</name>
</gene>
<accession>A0A8B8Q0Z0</accession>
<dbReference type="Pfam" id="PF18052">
    <property type="entry name" value="Rx_N"/>
    <property type="match status" value="1"/>
</dbReference>
<keyword evidence="3" id="KW-0611">Plant defense</keyword>
<organism evidence="8 9">
    <name type="scientific">Rhodamnia argentea</name>
    <dbReference type="NCBI Taxonomy" id="178133"/>
    <lineage>
        <taxon>Eukaryota</taxon>
        <taxon>Viridiplantae</taxon>
        <taxon>Streptophyta</taxon>
        <taxon>Embryophyta</taxon>
        <taxon>Tracheophyta</taxon>
        <taxon>Spermatophyta</taxon>
        <taxon>Magnoliopsida</taxon>
        <taxon>eudicotyledons</taxon>
        <taxon>Gunneridae</taxon>
        <taxon>Pentapetalae</taxon>
        <taxon>rosids</taxon>
        <taxon>malvids</taxon>
        <taxon>Myrtales</taxon>
        <taxon>Myrtaceae</taxon>
        <taxon>Myrtoideae</taxon>
        <taxon>Myrteae</taxon>
        <taxon>Australasian group</taxon>
        <taxon>Rhodamnia</taxon>
    </lineage>
</organism>
<dbReference type="Gene3D" id="3.80.10.10">
    <property type="entry name" value="Ribonuclease Inhibitor"/>
    <property type="match status" value="1"/>
</dbReference>
<dbReference type="InterPro" id="IPR042197">
    <property type="entry name" value="Apaf_helical"/>
</dbReference>
<dbReference type="InterPro" id="IPR044974">
    <property type="entry name" value="Disease_R_plants"/>
</dbReference>
<protein>
    <submittedName>
        <fullName evidence="9">Probable disease resistance protein RF9</fullName>
    </submittedName>
</protein>
<dbReference type="InterPro" id="IPR002182">
    <property type="entry name" value="NB-ARC"/>
</dbReference>
<feature type="domain" description="Disease resistance R13L4/SHOC-2-like LRR" evidence="7">
    <location>
        <begin position="584"/>
        <end position="889"/>
    </location>
</feature>
<dbReference type="RefSeq" id="XP_030540193.2">
    <property type="nucleotide sequence ID" value="XM_030684333.2"/>
</dbReference>
<evidence type="ECO:0000259" key="5">
    <source>
        <dbReference type="Pfam" id="PF18052"/>
    </source>
</evidence>
<evidence type="ECO:0000259" key="4">
    <source>
        <dbReference type="Pfam" id="PF00931"/>
    </source>
</evidence>
<dbReference type="PRINTS" id="PR00364">
    <property type="entry name" value="DISEASERSIST"/>
</dbReference>
<dbReference type="Proteomes" id="UP000827889">
    <property type="component" value="Chromosome 3"/>
</dbReference>
<dbReference type="InterPro" id="IPR055414">
    <property type="entry name" value="LRR_R13L4/SHOC2-like"/>
</dbReference>
<dbReference type="Gene3D" id="1.10.10.10">
    <property type="entry name" value="Winged helix-like DNA-binding domain superfamily/Winged helix DNA-binding domain"/>
    <property type="match status" value="1"/>
</dbReference>
<dbReference type="InterPro" id="IPR058922">
    <property type="entry name" value="WHD_DRP"/>
</dbReference>
<dbReference type="KEGG" id="rarg:115747981"/>
<dbReference type="Pfam" id="PF00931">
    <property type="entry name" value="NB-ARC"/>
    <property type="match status" value="1"/>
</dbReference>
<dbReference type="Pfam" id="PF23559">
    <property type="entry name" value="WHD_DRP"/>
    <property type="match status" value="1"/>
</dbReference>
<dbReference type="CDD" id="cd14798">
    <property type="entry name" value="RX-CC_like"/>
    <property type="match status" value="1"/>
</dbReference>
<evidence type="ECO:0000259" key="6">
    <source>
        <dbReference type="Pfam" id="PF23559"/>
    </source>
</evidence>
<evidence type="ECO:0000256" key="1">
    <source>
        <dbReference type="ARBA" id="ARBA00022737"/>
    </source>
</evidence>
<feature type="domain" description="Disease resistance N-terminal" evidence="5">
    <location>
        <begin position="5"/>
        <end position="88"/>
    </location>
</feature>
<dbReference type="InterPro" id="IPR027417">
    <property type="entry name" value="P-loop_NTPase"/>
</dbReference>
<proteinExistence type="predicted"/>
<feature type="domain" description="Disease resistance protein winged helix" evidence="6">
    <location>
        <begin position="449"/>
        <end position="522"/>
    </location>
</feature>
<feature type="domain" description="NB-ARC" evidence="4">
    <location>
        <begin position="163"/>
        <end position="333"/>
    </location>
</feature>
<dbReference type="Pfam" id="PF23598">
    <property type="entry name" value="LRR_14"/>
    <property type="match status" value="1"/>
</dbReference>
<dbReference type="AlphaFoldDB" id="A0A8B8Q0Z0"/>
<sequence length="982" mass="111564">MAESVVSSVAQTIGKLLIDEAKFLWGVEGKVEDLQRELRLIQCLLRDADARREHNQAVGECVAQLRDIAYDAEDVIERYILRAALRKGQNIIKAYACFVSKRPYLQVHVVGTEIEGFKSSISNLRMSMLAFGTQHANEREHQRRASMLKRNYGHFKEDFVGREDGIEELVEKLNDEKQRVIFIWGMGGLGKTSLAKKVVALDKVKKNFDGSAWACVSQEYHVKDILEGILIKLIPDQRKNVKEMEEDELLKTLYEIQQTKRFIVVLDDIWSNEAWNSLKAAFPLEDMKSKLLITTRNRQVAEYIDPRGHFYQPRYLSDPESWDLLKKWAFPKPKELAVGLSSAGPGVSEDIAAGQTVEGITRQSEMEGQTPGITEDRKSIGEELLKKCGGLPLAIIVLGGLLANNDWKTVSEKIKSYFSDESDVFKVLALSYDDLPWHLKPCFLYLSSFPEDAEIPATNLLNMWIAEGFVLQNDYDEERDIQVEDAAEYLMELVGRGMVQVRFNLSGKIKTIHLHDLMRDLCISKARQERFLSKRNIQQDNETDNRSSPLALKSKSTCKMRRLSLSMKANSISGVKSIGGPMLHLRSLMFFGSIEGKGKRFQPIFKSCKFLRVLKLEYLFDMKGKLPKSIGDLVHLRFLSLARSGFEGLPKSVGNLVCMEFLDLRVRVLTMFAVPDVLWKMRRLRYLYLPYSFYVTGKLVGTWKKLRLGTLKNLRRLKNFSPLRCDVNDVGKPTNLQKLTVGDCYELEIIPQFAKFSLKHLRSSSFMFYGDSFTEGELSRTSSYPYSRKLYIHGEIIEKLPEHKYLPQQLTKLVLFGSKLKEDPMPILEKLQHLVVLMLAGDAFVGKEMVCSAGGFPQLKHLLLYELPNLEEWRVAEGAMPDLSQLGISDCPKLKAVPQLEGVSTYDCWEDVCREHRKAGSLIFRLQGVVVGTGQQGLLVSGSTNFQFGTVEIVVTPAMRLCLLLIVVIQKPSCKIDLDEMA</sequence>
<dbReference type="Gene3D" id="1.10.8.430">
    <property type="entry name" value="Helical domain of apoptotic protease-activating factors"/>
    <property type="match status" value="1"/>
</dbReference>
<evidence type="ECO:0000313" key="8">
    <source>
        <dbReference type="Proteomes" id="UP000827889"/>
    </source>
</evidence>
<dbReference type="InterPro" id="IPR038005">
    <property type="entry name" value="RX-like_CC"/>
</dbReference>
<dbReference type="InterPro" id="IPR036388">
    <property type="entry name" value="WH-like_DNA-bd_sf"/>
</dbReference>
<dbReference type="GeneID" id="115747981"/>
<dbReference type="GO" id="GO:0043531">
    <property type="term" value="F:ADP binding"/>
    <property type="evidence" value="ECO:0007669"/>
    <property type="project" value="InterPro"/>
</dbReference>
<dbReference type="PANTHER" id="PTHR23155">
    <property type="entry name" value="DISEASE RESISTANCE PROTEIN RP"/>
    <property type="match status" value="1"/>
</dbReference>
<keyword evidence="1" id="KW-0677">Repeat</keyword>
<dbReference type="SUPFAM" id="SSF52058">
    <property type="entry name" value="L domain-like"/>
    <property type="match status" value="1"/>
</dbReference>
<reference evidence="9" key="1">
    <citation type="submission" date="2025-08" db="UniProtKB">
        <authorList>
            <consortium name="RefSeq"/>
        </authorList>
    </citation>
    <scope>IDENTIFICATION</scope>
    <source>
        <tissue evidence="9">Leaf</tissue>
    </source>
</reference>